<sequence length="246" mass="27226">MTDGSPDLERNVRVQSYQICSIFGVIKAKFRLLVTSPPFPLSLLSEAKKPELQRSLSEDSSGVVVRSLFLSLSGALFLFRFVESFDREKKMSGGLGKCCRIRHIVRLRQMLRRWRSKASSAARIAAVGSVSGRIPSDVPAGHVAVCVGTSSRRFVVRAAYLNHPVFRKLLSEAEEEYGFVNSGPLAIPCEESVFEEILRFISRADAGSARFASLEDFKRCAHAGPAKDGWPESRPLLHGLAEKSVW</sequence>
<protein>
    <submittedName>
        <fullName evidence="2">Uncharacterized protein</fullName>
    </submittedName>
</protein>
<evidence type="ECO:0000256" key="1">
    <source>
        <dbReference type="ARBA" id="ARBA00006974"/>
    </source>
</evidence>
<dbReference type="InterPro" id="IPR003676">
    <property type="entry name" value="SAUR_fam"/>
</dbReference>
<comment type="similarity">
    <text evidence="1">Belongs to the ARG7 family.</text>
</comment>
<dbReference type="PANTHER" id="PTHR31374:SF119">
    <property type="entry name" value="SAUR-LIKE AUXIN-RESPONSIVE PROTEIN FAMILY"/>
    <property type="match status" value="1"/>
</dbReference>
<accession>A0AAV7E472</accession>
<evidence type="ECO:0000313" key="3">
    <source>
        <dbReference type="Proteomes" id="UP000825729"/>
    </source>
</evidence>
<dbReference type="Proteomes" id="UP000825729">
    <property type="component" value="Unassembled WGS sequence"/>
</dbReference>
<organism evidence="2 3">
    <name type="scientific">Aristolochia fimbriata</name>
    <name type="common">White veined hardy Dutchman's pipe vine</name>
    <dbReference type="NCBI Taxonomy" id="158543"/>
    <lineage>
        <taxon>Eukaryota</taxon>
        <taxon>Viridiplantae</taxon>
        <taxon>Streptophyta</taxon>
        <taxon>Embryophyta</taxon>
        <taxon>Tracheophyta</taxon>
        <taxon>Spermatophyta</taxon>
        <taxon>Magnoliopsida</taxon>
        <taxon>Magnoliidae</taxon>
        <taxon>Piperales</taxon>
        <taxon>Aristolochiaceae</taxon>
        <taxon>Aristolochia</taxon>
    </lineage>
</organism>
<dbReference type="GO" id="GO:0009733">
    <property type="term" value="P:response to auxin"/>
    <property type="evidence" value="ECO:0007669"/>
    <property type="project" value="InterPro"/>
</dbReference>
<dbReference type="PANTHER" id="PTHR31374">
    <property type="entry name" value="AUXIN-INDUCED PROTEIN-LIKE-RELATED"/>
    <property type="match status" value="1"/>
</dbReference>
<proteinExistence type="inferred from homology"/>
<dbReference type="AlphaFoldDB" id="A0AAV7E472"/>
<keyword evidence="3" id="KW-1185">Reference proteome</keyword>
<reference evidence="2 3" key="1">
    <citation type="submission" date="2021-07" db="EMBL/GenBank/DDBJ databases">
        <title>The Aristolochia fimbriata genome: insights into angiosperm evolution, floral development and chemical biosynthesis.</title>
        <authorList>
            <person name="Jiao Y."/>
        </authorList>
    </citation>
    <scope>NUCLEOTIDE SEQUENCE [LARGE SCALE GENOMIC DNA]</scope>
    <source>
        <strain evidence="2">IBCAS-2021</strain>
        <tissue evidence="2">Leaf</tissue>
    </source>
</reference>
<name>A0AAV7E472_ARIFI</name>
<evidence type="ECO:0000313" key="2">
    <source>
        <dbReference type="EMBL" id="KAG9442974.1"/>
    </source>
</evidence>
<dbReference type="EMBL" id="JAINDJ010000007">
    <property type="protein sequence ID" value="KAG9442974.1"/>
    <property type="molecule type" value="Genomic_DNA"/>
</dbReference>
<gene>
    <name evidence="2" type="ORF">H6P81_018828</name>
</gene>
<dbReference type="Pfam" id="PF02519">
    <property type="entry name" value="Auxin_inducible"/>
    <property type="match status" value="1"/>
</dbReference>
<comment type="caution">
    <text evidence="2">The sequence shown here is derived from an EMBL/GenBank/DDBJ whole genome shotgun (WGS) entry which is preliminary data.</text>
</comment>